<feature type="repeat" description="PPR" evidence="2">
    <location>
        <begin position="220"/>
        <end position="254"/>
    </location>
</feature>
<dbReference type="GO" id="GO:0048731">
    <property type="term" value="P:system development"/>
    <property type="evidence" value="ECO:0007669"/>
    <property type="project" value="UniProtKB-ARBA"/>
</dbReference>
<dbReference type="OrthoDB" id="1078367at2759"/>
<feature type="repeat" description="PPR" evidence="2">
    <location>
        <begin position="673"/>
        <end position="707"/>
    </location>
</feature>
<dbReference type="FunFam" id="1.25.40.10:FF:000381">
    <property type="entry name" value="Pentatricopeptide repeat-containing protein"/>
    <property type="match status" value="1"/>
</dbReference>
<feature type="compositionally biased region" description="Low complexity" evidence="3">
    <location>
        <begin position="23"/>
        <end position="32"/>
    </location>
</feature>
<dbReference type="InterPro" id="IPR002885">
    <property type="entry name" value="PPR_rpt"/>
</dbReference>
<protein>
    <recommendedName>
        <fullName evidence="6">Pentatricopeptide repeat-containing protein</fullName>
    </recommendedName>
</protein>
<dbReference type="PROSITE" id="PS51375">
    <property type="entry name" value="PPR"/>
    <property type="match status" value="6"/>
</dbReference>
<dbReference type="GO" id="GO:0003723">
    <property type="term" value="F:RNA binding"/>
    <property type="evidence" value="ECO:0007669"/>
    <property type="project" value="InterPro"/>
</dbReference>
<proteinExistence type="predicted"/>
<organism evidence="4 5">
    <name type="scientific">Adiantum capillus-veneris</name>
    <name type="common">Maidenhair fern</name>
    <dbReference type="NCBI Taxonomy" id="13818"/>
    <lineage>
        <taxon>Eukaryota</taxon>
        <taxon>Viridiplantae</taxon>
        <taxon>Streptophyta</taxon>
        <taxon>Embryophyta</taxon>
        <taxon>Tracheophyta</taxon>
        <taxon>Polypodiopsida</taxon>
        <taxon>Polypodiidae</taxon>
        <taxon>Polypodiales</taxon>
        <taxon>Pteridineae</taxon>
        <taxon>Pteridaceae</taxon>
        <taxon>Vittarioideae</taxon>
        <taxon>Adiantum</taxon>
    </lineage>
</organism>
<dbReference type="InterPro" id="IPR046960">
    <property type="entry name" value="PPR_At4g14850-like_plant"/>
</dbReference>
<feature type="region of interest" description="Disordered" evidence="3">
    <location>
        <begin position="14"/>
        <end position="36"/>
    </location>
</feature>
<evidence type="ECO:0000313" key="5">
    <source>
        <dbReference type="Proteomes" id="UP000886520"/>
    </source>
</evidence>
<feature type="repeat" description="PPR" evidence="2">
    <location>
        <begin position="321"/>
        <end position="355"/>
    </location>
</feature>
<dbReference type="FunFam" id="1.25.40.10:FF:000158">
    <property type="entry name" value="pentatricopeptide repeat-containing protein At2g33680"/>
    <property type="match status" value="1"/>
</dbReference>
<dbReference type="Gene3D" id="1.25.40.10">
    <property type="entry name" value="Tetratricopeptide repeat domain"/>
    <property type="match status" value="6"/>
</dbReference>
<feature type="repeat" description="PPR" evidence="2">
    <location>
        <begin position="438"/>
        <end position="472"/>
    </location>
</feature>
<reference evidence="4" key="1">
    <citation type="submission" date="2021-01" db="EMBL/GenBank/DDBJ databases">
        <title>Adiantum capillus-veneris genome.</title>
        <authorList>
            <person name="Fang Y."/>
            <person name="Liao Q."/>
        </authorList>
    </citation>
    <scope>NUCLEOTIDE SEQUENCE</scope>
    <source>
        <strain evidence="4">H3</strain>
        <tissue evidence="4">Leaf</tissue>
    </source>
</reference>
<keyword evidence="5" id="KW-1185">Reference proteome</keyword>
<feature type="region of interest" description="Disordered" evidence="3">
    <location>
        <begin position="95"/>
        <end position="119"/>
    </location>
</feature>
<accession>A0A9D4V4V9</accession>
<dbReference type="AlphaFoldDB" id="A0A9D4V4V9"/>
<dbReference type="PANTHER" id="PTHR47926">
    <property type="entry name" value="PENTATRICOPEPTIDE REPEAT-CONTAINING PROTEIN"/>
    <property type="match status" value="1"/>
</dbReference>
<dbReference type="NCBIfam" id="TIGR00756">
    <property type="entry name" value="PPR"/>
    <property type="match status" value="5"/>
</dbReference>
<evidence type="ECO:0000256" key="3">
    <source>
        <dbReference type="SAM" id="MobiDB-lite"/>
    </source>
</evidence>
<dbReference type="Proteomes" id="UP000886520">
    <property type="component" value="Chromosome 6"/>
</dbReference>
<evidence type="ECO:0000256" key="1">
    <source>
        <dbReference type="ARBA" id="ARBA00022737"/>
    </source>
</evidence>
<dbReference type="FunFam" id="1.25.40.10:FF:000343">
    <property type="entry name" value="Pentatricopeptide repeat-containing protein At3g58590"/>
    <property type="match status" value="2"/>
</dbReference>
<dbReference type="InterPro" id="IPR011990">
    <property type="entry name" value="TPR-like_helical_dom_sf"/>
</dbReference>
<sequence>MDVSTVTQLATAVAPQPGSQLAQQQQQQQQQEQQHEELWKDLFSNPSQWWDYRRSKTNARYPDFRHKTSKQVLWLNNKLKPVWVDSRLPTLHDARRRHSHAHHHVNSDPNHQDSMQRDSSSLDETCLQSFCRTGKLDEAIEALVSMNYPLAASTYKILLQKCGRQNALNYVRQVQAHLTLYAPAELDDSDLGRTSLVAFARCGAIEEACDILNKSQGHGVVESWNAMINACLAGDHASEALEIFPHMEEARIEPNSYTFVGLFKACSIMQDLDMGRRLHAKACQKGLASDSFVGSTLLGLYSKGGAIAEAEEVFCELNERDIVSWTSMMSAYIEHGQAESMLQLYRQMQDEGVSVDPVLYVISLQACTILAEGEEAVLVDQQPIKLRALLIGQAFHADVNNNGFATNTIVGTTLLNMYGKCGAMKETEAVFCKIAQHDLVSWRAMLSAYVELGEAEKALQLYMQMQEKGMNVEYSTYVIALKACALLGEREEAFSSKVVPSSKVVSLEIGEGILADIRRRNLSSDTFIGTALITMYGKCGMLVQAEAAFCQLSHRDVVSWTAMLSAYVEQGEPNKALQLFSLMHHEQISPDLLAFITAFQACASLAEKGDNCLFEGRPVKRKALEIGKALFADARMRGFVSDVAVSTALLSMYGKCGAIKEAEDVFLGLSHHNLLSWNAMLSAYVEWDQAEKAADLYGEMQKKRAVRNDATFLCALQACHNLGSLELCKQVHFEIVSSGFDQMADVVATLLHAYGSCASIVDAQVIFNEIPEYERDVVQWNAYISAYAEGGDTKGALEIYETMNRAQIFPNEATFVTVLLICCRSGLVIQGVQYFESMIRDYNLRPNLQHYGIMFDLLGRAGDFKRIEKMLNSMSMQAPMTIWLSLLASCRTHGNVELAKLAFKSAVDLQPELAAPYILMSNIFTEAGLQESAIEVEQHRQKNCG</sequence>
<comment type="caution">
    <text evidence="4">The sequence shown here is derived from an EMBL/GenBank/DDBJ whole genome shotgun (WGS) entry which is preliminary data.</text>
</comment>
<dbReference type="GO" id="GO:0009451">
    <property type="term" value="P:RNA modification"/>
    <property type="evidence" value="ECO:0007669"/>
    <property type="project" value="InterPro"/>
</dbReference>
<evidence type="ECO:0000313" key="4">
    <source>
        <dbReference type="EMBL" id="KAI5079002.1"/>
    </source>
</evidence>
<feature type="repeat" description="PPR" evidence="2">
    <location>
        <begin position="776"/>
        <end position="810"/>
    </location>
</feature>
<feature type="compositionally biased region" description="Basic residues" evidence="3">
    <location>
        <begin position="95"/>
        <end position="104"/>
    </location>
</feature>
<dbReference type="EMBL" id="JABFUD020000006">
    <property type="protein sequence ID" value="KAI5079002.1"/>
    <property type="molecule type" value="Genomic_DNA"/>
</dbReference>
<gene>
    <name evidence="4" type="ORF">GOP47_0006673</name>
</gene>
<feature type="repeat" description="PPR" evidence="2">
    <location>
        <begin position="556"/>
        <end position="590"/>
    </location>
</feature>
<dbReference type="Pfam" id="PF13041">
    <property type="entry name" value="PPR_2"/>
    <property type="match status" value="5"/>
</dbReference>
<keyword evidence="1" id="KW-0677">Repeat</keyword>
<evidence type="ECO:0008006" key="6">
    <source>
        <dbReference type="Google" id="ProtNLM"/>
    </source>
</evidence>
<dbReference type="Pfam" id="PF01535">
    <property type="entry name" value="PPR"/>
    <property type="match status" value="3"/>
</dbReference>
<evidence type="ECO:0000256" key="2">
    <source>
        <dbReference type="PROSITE-ProRule" id="PRU00708"/>
    </source>
</evidence>
<name>A0A9D4V4V9_ADICA</name>